<evidence type="ECO:0000313" key="2">
    <source>
        <dbReference type="EMBL" id="CCF53432.1"/>
    </source>
</evidence>
<sequence>MYSPTPPGRANLYLCHVRRPGLRLHRRRGVSSTSSECRDPPLHTSSRMPPFATGDGDEPTTAVPPILSGRLAPGASVSPSRSANGENHRMGLT</sequence>
<evidence type="ECO:0000256" key="1">
    <source>
        <dbReference type="SAM" id="MobiDB-lite"/>
    </source>
</evidence>
<dbReference type="OrthoDB" id="10329589at2759"/>
<accession>I2G2N9</accession>
<dbReference type="EMBL" id="CAGI01000182">
    <property type="protein sequence ID" value="CCF53432.1"/>
    <property type="molecule type" value="Genomic_DNA"/>
</dbReference>
<organism evidence="2 3">
    <name type="scientific">Ustilago hordei</name>
    <name type="common">Barley covered smut fungus</name>
    <dbReference type="NCBI Taxonomy" id="120017"/>
    <lineage>
        <taxon>Eukaryota</taxon>
        <taxon>Fungi</taxon>
        <taxon>Dikarya</taxon>
        <taxon>Basidiomycota</taxon>
        <taxon>Ustilaginomycotina</taxon>
        <taxon>Ustilaginomycetes</taxon>
        <taxon>Ustilaginales</taxon>
        <taxon>Ustilaginaceae</taxon>
        <taxon>Ustilago</taxon>
    </lineage>
</organism>
<reference evidence="2 3" key="1">
    <citation type="journal article" date="2012" name="Plant Cell">
        <title>Genome comparison of barley and maize smut fungi reveals targeted loss of RNA silencing components and species-specific presence of transposable elements.</title>
        <authorList>
            <person name="Laurie J.D."/>
            <person name="Ali S."/>
            <person name="Linning R."/>
            <person name="Mannhaupt G."/>
            <person name="Wong P."/>
            <person name="Gueldener U."/>
            <person name="Muensterkoetter M."/>
            <person name="Moore R."/>
            <person name="Kahmann R."/>
            <person name="Bakkeren G."/>
            <person name="Schirawski J."/>
        </authorList>
    </citation>
    <scope>NUCLEOTIDE SEQUENCE [LARGE SCALE GENOMIC DNA]</scope>
    <source>
        <strain evidence="3">Uh4875-4</strain>
    </source>
</reference>
<dbReference type="Proteomes" id="UP000006174">
    <property type="component" value="Unassembled WGS sequence"/>
</dbReference>
<keyword evidence="3" id="KW-1185">Reference proteome</keyword>
<comment type="caution">
    <text evidence="2">The sequence shown here is derived from an EMBL/GenBank/DDBJ whole genome shotgun (WGS) entry which is preliminary data.</text>
</comment>
<proteinExistence type="predicted"/>
<protein>
    <submittedName>
        <fullName evidence="2">Uncharacterized protein</fullName>
    </submittedName>
</protein>
<dbReference type="HOGENOM" id="CLU_2401326_0_0_1"/>
<gene>
    <name evidence="2" type="ORF">UHOR_02573</name>
</gene>
<evidence type="ECO:0000313" key="3">
    <source>
        <dbReference type="Proteomes" id="UP000006174"/>
    </source>
</evidence>
<name>I2G2N9_USTHO</name>
<feature type="region of interest" description="Disordered" evidence="1">
    <location>
        <begin position="25"/>
        <end position="93"/>
    </location>
</feature>
<dbReference type="AlphaFoldDB" id="I2G2N9"/>